<dbReference type="GO" id="GO:0016491">
    <property type="term" value="F:oxidoreductase activity"/>
    <property type="evidence" value="ECO:0007669"/>
    <property type="project" value="UniProtKB-KW"/>
</dbReference>
<dbReference type="SUPFAM" id="SSF51735">
    <property type="entry name" value="NAD(P)-binding Rossmann-fold domains"/>
    <property type="match status" value="1"/>
</dbReference>
<accession>A0A167KHI4</accession>
<evidence type="ECO:0000256" key="2">
    <source>
        <dbReference type="ARBA" id="ARBA00022857"/>
    </source>
</evidence>
<dbReference type="EMBL" id="KV417293">
    <property type="protein sequence ID" value="KZO94657.1"/>
    <property type="molecule type" value="Genomic_DNA"/>
</dbReference>
<gene>
    <name evidence="4" type="ORF">CALVIDRAFT_565404</name>
</gene>
<keyword evidence="5" id="KW-1185">Reference proteome</keyword>
<organism evidence="4 5">
    <name type="scientific">Calocera viscosa (strain TUFC12733)</name>
    <dbReference type="NCBI Taxonomy" id="1330018"/>
    <lineage>
        <taxon>Eukaryota</taxon>
        <taxon>Fungi</taxon>
        <taxon>Dikarya</taxon>
        <taxon>Basidiomycota</taxon>
        <taxon>Agaricomycotina</taxon>
        <taxon>Dacrymycetes</taxon>
        <taxon>Dacrymycetales</taxon>
        <taxon>Dacrymycetaceae</taxon>
        <taxon>Calocera</taxon>
    </lineage>
</organism>
<dbReference type="InterPro" id="IPR036291">
    <property type="entry name" value="NAD(P)-bd_dom_sf"/>
</dbReference>
<protein>
    <submittedName>
        <fullName evidence="4">NAD(P)-binding protein</fullName>
    </submittedName>
</protein>
<dbReference type="AlphaFoldDB" id="A0A167KHI4"/>
<dbReference type="PANTHER" id="PTHR24320:SF282">
    <property type="entry name" value="WW DOMAIN-CONTAINING OXIDOREDUCTASE"/>
    <property type="match status" value="1"/>
</dbReference>
<comment type="similarity">
    <text evidence="1">Belongs to the short-chain dehydrogenases/reductases (SDR) family.</text>
</comment>
<keyword evidence="2" id="KW-0521">NADP</keyword>
<proteinExistence type="inferred from homology"/>
<dbReference type="PRINTS" id="PR00081">
    <property type="entry name" value="GDHRDH"/>
</dbReference>
<dbReference type="OrthoDB" id="191139at2759"/>
<reference evidence="4 5" key="1">
    <citation type="journal article" date="2016" name="Mol. Biol. Evol.">
        <title>Comparative Genomics of Early-Diverging Mushroom-Forming Fungi Provides Insights into the Origins of Lignocellulose Decay Capabilities.</title>
        <authorList>
            <person name="Nagy L.G."/>
            <person name="Riley R."/>
            <person name="Tritt A."/>
            <person name="Adam C."/>
            <person name="Daum C."/>
            <person name="Floudas D."/>
            <person name="Sun H."/>
            <person name="Yadav J.S."/>
            <person name="Pangilinan J."/>
            <person name="Larsson K.H."/>
            <person name="Matsuura K."/>
            <person name="Barry K."/>
            <person name="Labutti K."/>
            <person name="Kuo R."/>
            <person name="Ohm R.A."/>
            <person name="Bhattacharya S.S."/>
            <person name="Shirouzu T."/>
            <person name="Yoshinaga Y."/>
            <person name="Martin F.M."/>
            <person name="Grigoriev I.V."/>
            <person name="Hibbett D.S."/>
        </authorList>
    </citation>
    <scope>NUCLEOTIDE SEQUENCE [LARGE SCALE GENOMIC DNA]</scope>
    <source>
        <strain evidence="4 5">TUFC12733</strain>
    </source>
</reference>
<dbReference type="PANTHER" id="PTHR24320">
    <property type="entry name" value="RETINOL DEHYDROGENASE"/>
    <property type="match status" value="1"/>
</dbReference>
<evidence type="ECO:0000256" key="1">
    <source>
        <dbReference type="ARBA" id="ARBA00006484"/>
    </source>
</evidence>
<dbReference type="InterPro" id="IPR002347">
    <property type="entry name" value="SDR_fam"/>
</dbReference>
<evidence type="ECO:0000313" key="4">
    <source>
        <dbReference type="EMBL" id="KZO94657.1"/>
    </source>
</evidence>
<sequence length="323" mass="35692">MGNFISGISEQWQQMWPPAPTWSVDEIPDLSGKVALVTGGNTGLGRLTVKYLAKHNCTVYVASRSLEKGEETVAELQVETENNSIHCLQMDLSDLQSVKRAVEEFRQREERLDMLFNNAGIMGQPVELMTKQGLDLTFGTGFVGHAYLTMLLLPVLLSSAKTAPDGKVRVINVSSNANAWAPTGGVDWSTITATPERPLKATSYLQHCQTKWAIACFTQELHRRYAAQGIVATALNPGNTRTDVNRFAPPVTKWALENVLDYSPDPLGVLTQLWAGTAPETADMGGAFFWPWARVGYAREDTMDEDLGEVLWEFVEEEGKKLL</sequence>
<dbReference type="Pfam" id="PF00106">
    <property type="entry name" value="adh_short"/>
    <property type="match status" value="1"/>
</dbReference>
<evidence type="ECO:0000313" key="5">
    <source>
        <dbReference type="Proteomes" id="UP000076738"/>
    </source>
</evidence>
<dbReference type="Proteomes" id="UP000076738">
    <property type="component" value="Unassembled WGS sequence"/>
</dbReference>
<dbReference type="Gene3D" id="3.40.50.720">
    <property type="entry name" value="NAD(P)-binding Rossmann-like Domain"/>
    <property type="match status" value="1"/>
</dbReference>
<name>A0A167KHI4_CALVF</name>
<dbReference type="STRING" id="1330018.A0A167KHI4"/>
<evidence type="ECO:0000256" key="3">
    <source>
        <dbReference type="ARBA" id="ARBA00023002"/>
    </source>
</evidence>
<keyword evidence="3" id="KW-0560">Oxidoreductase</keyword>